<dbReference type="SUPFAM" id="SSF53178">
    <property type="entry name" value="Peptidyl-tRNA hydrolase-like"/>
    <property type="match status" value="1"/>
</dbReference>
<comment type="caution">
    <text evidence="4">The sequence shown here is derived from an EMBL/GenBank/DDBJ whole genome shotgun (WGS) entry which is preliminary data.</text>
</comment>
<organism evidence="4 5">
    <name type="scientific">Candidatus Dojkabacteria bacterium</name>
    <dbReference type="NCBI Taxonomy" id="2099670"/>
    <lineage>
        <taxon>Bacteria</taxon>
        <taxon>Candidatus Dojkabacteria</taxon>
    </lineage>
</organism>
<dbReference type="GO" id="GO:0000049">
    <property type="term" value="F:tRNA binding"/>
    <property type="evidence" value="ECO:0007669"/>
    <property type="project" value="UniProtKB-KW"/>
</dbReference>
<dbReference type="EMBL" id="JAGQLK010000114">
    <property type="protein sequence ID" value="MCA9383695.1"/>
    <property type="molecule type" value="Genomic_DNA"/>
</dbReference>
<evidence type="ECO:0000256" key="1">
    <source>
        <dbReference type="ARBA" id="ARBA00022555"/>
    </source>
</evidence>
<dbReference type="InterPro" id="IPR036416">
    <property type="entry name" value="Pept_tRNA_hydro_sf"/>
</dbReference>
<dbReference type="AlphaFoldDB" id="A0A955L607"/>
<dbReference type="EC" id="3.1.1.29" evidence="4"/>
<dbReference type="PANTHER" id="PTHR17224:SF1">
    <property type="entry name" value="PEPTIDYL-TRNA HYDROLASE"/>
    <property type="match status" value="1"/>
</dbReference>
<evidence type="ECO:0000313" key="4">
    <source>
        <dbReference type="EMBL" id="MCA9383695.1"/>
    </source>
</evidence>
<dbReference type="Proteomes" id="UP000783287">
    <property type="component" value="Unassembled WGS sequence"/>
</dbReference>
<dbReference type="Pfam" id="PF01195">
    <property type="entry name" value="Pept_tRNA_hydro"/>
    <property type="match status" value="1"/>
</dbReference>
<protein>
    <submittedName>
        <fullName evidence="4">Aminoacyl-tRNA hydrolase</fullName>
        <ecNumber evidence="4">3.1.1.29</ecNumber>
    </submittedName>
</protein>
<dbReference type="GO" id="GO:0004045">
    <property type="term" value="F:peptidyl-tRNA hydrolase activity"/>
    <property type="evidence" value="ECO:0007669"/>
    <property type="project" value="UniProtKB-EC"/>
</dbReference>
<keyword evidence="1" id="KW-0820">tRNA-binding</keyword>
<sequence>MFKIDLKQDNLIIALGNPGKRYDNTWHNAGFIFADVLTGILEEQRLTINTKEKDEYLLTTISELKLHVLKPYSFMNNSGTPVKKFLKFKEIAAANILLVHDDLDISLGDYKLSLAKSPKAHNGVTSVERELGFKDFYRLRIGVETRVDRVMSGSDYVLSQISDKHYPQLVNTIKDTITEIL</sequence>
<evidence type="ECO:0000256" key="2">
    <source>
        <dbReference type="ARBA" id="ARBA00022801"/>
    </source>
</evidence>
<dbReference type="InterPro" id="IPR001328">
    <property type="entry name" value="Pept_tRNA_hydro"/>
</dbReference>
<evidence type="ECO:0000313" key="5">
    <source>
        <dbReference type="Proteomes" id="UP000783287"/>
    </source>
</evidence>
<gene>
    <name evidence="4" type="primary">pth</name>
    <name evidence="4" type="ORF">KC909_04970</name>
</gene>
<evidence type="ECO:0000256" key="3">
    <source>
        <dbReference type="ARBA" id="ARBA00022884"/>
    </source>
</evidence>
<dbReference type="PANTHER" id="PTHR17224">
    <property type="entry name" value="PEPTIDYL-TRNA HYDROLASE"/>
    <property type="match status" value="1"/>
</dbReference>
<proteinExistence type="predicted"/>
<dbReference type="CDD" id="cd00462">
    <property type="entry name" value="PTH"/>
    <property type="match status" value="1"/>
</dbReference>
<reference evidence="4" key="1">
    <citation type="submission" date="2020-04" db="EMBL/GenBank/DDBJ databases">
        <authorList>
            <person name="Zhang T."/>
        </authorList>
    </citation>
    <scope>NUCLEOTIDE SEQUENCE</scope>
    <source>
        <strain evidence="4">HKST-UBA14</strain>
    </source>
</reference>
<name>A0A955L607_9BACT</name>
<dbReference type="NCBIfam" id="TIGR00447">
    <property type="entry name" value="pth"/>
    <property type="match status" value="1"/>
</dbReference>
<dbReference type="Gene3D" id="3.40.50.1470">
    <property type="entry name" value="Peptidyl-tRNA hydrolase"/>
    <property type="match status" value="1"/>
</dbReference>
<reference evidence="4" key="2">
    <citation type="journal article" date="2021" name="Microbiome">
        <title>Successional dynamics and alternative stable states in a saline activated sludge microbial community over 9 years.</title>
        <authorList>
            <person name="Wang Y."/>
            <person name="Ye J."/>
            <person name="Ju F."/>
            <person name="Liu L."/>
            <person name="Boyd J.A."/>
            <person name="Deng Y."/>
            <person name="Parks D.H."/>
            <person name="Jiang X."/>
            <person name="Yin X."/>
            <person name="Woodcroft B.J."/>
            <person name="Tyson G.W."/>
            <person name="Hugenholtz P."/>
            <person name="Polz M.F."/>
            <person name="Zhang T."/>
        </authorList>
    </citation>
    <scope>NUCLEOTIDE SEQUENCE</scope>
    <source>
        <strain evidence="4">HKST-UBA14</strain>
    </source>
</reference>
<keyword evidence="3" id="KW-0694">RNA-binding</keyword>
<keyword evidence="2 4" id="KW-0378">Hydrolase</keyword>
<accession>A0A955L607</accession>